<feature type="region of interest" description="Disordered" evidence="1">
    <location>
        <begin position="72"/>
        <end position="105"/>
    </location>
</feature>
<sequence length="105" mass="11257">MDELLFAAGDAQTLRERDYDGEHPDGAQRHVPVHRPGAAGSVFLPFEEDGGTLSVILSKAFFLVDDTAITDPTITPAARLNDRSDTAPAVSTPPPGRSHRHQAGR</sequence>
<dbReference type="EMBL" id="BLAD01000044">
    <property type="protein sequence ID" value="GES00420.1"/>
    <property type="molecule type" value="Genomic_DNA"/>
</dbReference>
<reference evidence="3 4" key="1">
    <citation type="submission" date="2019-10" db="EMBL/GenBank/DDBJ databases">
        <title>Whole genome shotgun sequence of Acrocarpospora corrugata NBRC 13972.</title>
        <authorList>
            <person name="Ichikawa N."/>
            <person name="Kimura A."/>
            <person name="Kitahashi Y."/>
            <person name="Komaki H."/>
            <person name="Oguchi A."/>
        </authorList>
    </citation>
    <scope>NUCLEOTIDE SEQUENCE [LARGE SCALE GENOMIC DNA]</scope>
    <source>
        <strain evidence="3 4">NBRC 13972</strain>
    </source>
</reference>
<dbReference type="AlphaFoldDB" id="A0A5M3VWU3"/>
<gene>
    <name evidence="3" type="ORF">Acor_24840</name>
</gene>
<feature type="compositionally biased region" description="Basic and acidic residues" evidence="1">
    <location>
        <begin position="13"/>
        <end position="28"/>
    </location>
</feature>
<evidence type="ECO:0000313" key="3">
    <source>
        <dbReference type="EMBL" id="GES00420.1"/>
    </source>
</evidence>
<evidence type="ECO:0000256" key="1">
    <source>
        <dbReference type="SAM" id="MobiDB-lite"/>
    </source>
</evidence>
<evidence type="ECO:0000313" key="4">
    <source>
        <dbReference type="Proteomes" id="UP000334990"/>
    </source>
</evidence>
<organism evidence="3 4">
    <name type="scientific">Acrocarpospora corrugata</name>
    <dbReference type="NCBI Taxonomy" id="35763"/>
    <lineage>
        <taxon>Bacteria</taxon>
        <taxon>Bacillati</taxon>
        <taxon>Actinomycetota</taxon>
        <taxon>Actinomycetes</taxon>
        <taxon>Streptosporangiales</taxon>
        <taxon>Streptosporangiaceae</taxon>
        <taxon>Acrocarpospora</taxon>
    </lineage>
</organism>
<accession>A0A5M3VWU3</accession>
<comment type="caution">
    <text evidence="3">The sequence shown here is derived from an EMBL/GenBank/DDBJ whole genome shotgun (WGS) entry which is preliminary data.</text>
</comment>
<name>A0A5M3VWU3_9ACTN</name>
<keyword evidence="4" id="KW-1185">Reference proteome</keyword>
<proteinExistence type="predicted"/>
<dbReference type="Pfam" id="PF24879">
    <property type="entry name" value="DUF7737"/>
    <property type="match status" value="1"/>
</dbReference>
<evidence type="ECO:0000259" key="2">
    <source>
        <dbReference type="Pfam" id="PF24879"/>
    </source>
</evidence>
<dbReference type="RefSeq" id="WP_170316879.1">
    <property type="nucleotide sequence ID" value="NZ_BAAABN010000033.1"/>
</dbReference>
<dbReference type="InterPro" id="IPR056639">
    <property type="entry name" value="DUF7737"/>
</dbReference>
<feature type="domain" description="DUF7737" evidence="2">
    <location>
        <begin position="31"/>
        <end position="75"/>
    </location>
</feature>
<dbReference type="Proteomes" id="UP000334990">
    <property type="component" value="Unassembled WGS sequence"/>
</dbReference>
<feature type="region of interest" description="Disordered" evidence="1">
    <location>
        <begin position="10"/>
        <end position="34"/>
    </location>
</feature>
<protein>
    <recommendedName>
        <fullName evidence="2">DUF7737 domain-containing protein</fullName>
    </recommendedName>
</protein>